<feature type="domain" description="Major facilitator superfamily (MFS) profile" evidence="6">
    <location>
        <begin position="23"/>
        <end position="498"/>
    </location>
</feature>
<dbReference type="OMA" id="IHAVMEY"/>
<dbReference type="STRING" id="407821.A0A087UQA5"/>
<feature type="transmembrane region" description="Helical" evidence="5">
    <location>
        <begin position="328"/>
        <end position="345"/>
    </location>
</feature>
<dbReference type="Pfam" id="PF00083">
    <property type="entry name" value="Sugar_tr"/>
    <property type="match status" value="1"/>
</dbReference>
<dbReference type="Gene3D" id="1.20.1250.20">
    <property type="entry name" value="MFS general substrate transporter like domains"/>
    <property type="match status" value="1"/>
</dbReference>
<feature type="transmembrane region" description="Helical" evidence="5">
    <location>
        <begin position="174"/>
        <end position="194"/>
    </location>
</feature>
<keyword evidence="4 5" id="KW-0472">Membrane</keyword>
<dbReference type="InterPro" id="IPR020846">
    <property type="entry name" value="MFS_dom"/>
</dbReference>
<reference evidence="7 8" key="1">
    <citation type="submission" date="2013-11" db="EMBL/GenBank/DDBJ databases">
        <title>Genome sequencing of Stegodyphus mimosarum.</title>
        <authorList>
            <person name="Bechsgaard J."/>
        </authorList>
    </citation>
    <scope>NUCLEOTIDE SEQUENCE [LARGE SCALE GENOMIC DNA]</scope>
</reference>
<evidence type="ECO:0000256" key="5">
    <source>
        <dbReference type="SAM" id="Phobius"/>
    </source>
</evidence>
<dbReference type="Proteomes" id="UP000054359">
    <property type="component" value="Unassembled WGS sequence"/>
</dbReference>
<evidence type="ECO:0000259" key="6">
    <source>
        <dbReference type="PROSITE" id="PS50850"/>
    </source>
</evidence>
<accession>A0A087UQA5</accession>
<proteinExistence type="predicted"/>
<dbReference type="EMBL" id="KK121009">
    <property type="protein sequence ID" value="KFM79544.1"/>
    <property type="molecule type" value="Genomic_DNA"/>
</dbReference>
<sequence>MGFNAALADAGEFGLYQRLLCFVFLLTAIAYLSLSYWIQIFILMVPDHRCRSDDPRAEASNDSRCQLGNFSSLGNEWVSSNESASRGTGCPQGWEYDFSSLFPTAATENDWVCENAWRVYVVHTFYWVGSILGQLLFGCLTDRFGRKKTFCWVVLLSVLSNMATILAPDHVTFTAARFLTAFGIATISTTSFMIVMEYTGPANRTVVLCTWAASWTSCAAILPWIAYVLRNWRWLLCVPFLPASVLLCVSWWVPESASWLMTKGQVARAAELLERVAQVNGKNLDTQYFYDRLRNSTLDQNETKPEKKESFLQTSLGLIKYPNMRKKTLVLLISWLIIHLCYNGNSLQTSNLPFNTYVSFSVGAFLEIPVNMFCILSLDKFGRKWPDVICLYIGGILGIISGCLSKNAVHEVFAMAMLVRITFAAGTNITFQYTAELFPTEVRGRGLSLQRMFGAIGSCLAPTVVFLAEIDRLLPMLVLGSLSLVAGSLIIILPETTGHQLPHTLEEGEKFGAQDKICSFFPSRNRKAENNGEWRNGAKFGRDNLAADVPQGTQGVFILTAKETEAKL</sequence>
<feature type="transmembrane region" description="Helical" evidence="5">
    <location>
        <begin position="117"/>
        <end position="137"/>
    </location>
</feature>
<name>A0A087UQA5_STEMI</name>
<evidence type="ECO:0000313" key="8">
    <source>
        <dbReference type="Proteomes" id="UP000054359"/>
    </source>
</evidence>
<evidence type="ECO:0000256" key="3">
    <source>
        <dbReference type="ARBA" id="ARBA00022989"/>
    </source>
</evidence>
<dbReference type="GO" id="GO:0022857">
    <property type="term" value="F:transmembrane transporter activity"/>
    <property type="evidence" value="ECO:0007669"/>
    <property type="project" value="InterPro"/>
</dbReference>
<comment type="subcellular location">
    <subcellularLocation>
        <location evidence="1">Membrane</location>
        <topology evidence="1">Multi-pass membrane protein</topology>
    </subcellularLocation>
</comment>
<evidence type="ECO:0000313" key="7">
    <source>
        <dbReference type="EMBL" id="KFM79544.1"/>
    </source>
</evidence>
<feature type="transmembrane region" description="Helical" evidence="5">
    <location>
        <begin position="149"/>
        <end position="168"/>
    </location>
</feature>
<feature type="transmembrane region" description="Helical" evidence="5">
    <location>
        <begin position="388"/>
        <end position="407"/>
    </location>
</feature>
<dbReference type="PANTHER" id="PTHR24064">
    <property type="entry name" value="SOLUTE CARRIER FAMILY 22 MEMBER"/>
    <property type="match status" value="1"/>
</dbReference>
<feature type="transmembrane region" description="Helical" evidence="5">
    <location>
        <begin position="413"/>
        <end position="431"/>
    </location>
</feature>
<feature type="transmembrane region" description="Helical" evidence="5">
    <location>
        <begin position="452"/>
        <end position="468"/>
    </location>
</feature>
<protein>
    <submittedName>
        <fullName evidence="7">Organic cation transporter-like protein</fullName>
    </submittedName>
</protein>
<gene>
    <name evidence="7" type="ORF">X975_10539</name>
</gene>
<feature type="transmembrane region" description="Helical" evidence="5">
    <location>
        <begin position="19"/>
        <end position="38"/>
    </location>
</feature>
<organism evidence="7 8">
    <name type="scientific">Stegodyphus mimosarum</name>
    <name type="common">African social velvet spider</name>
    <dbReference type="NCBI Taxonomy" id="407821"/>
    <lineage>
        <taxon>Eukaryota</taxon>
        <taxon>Metazoa</taxon>
        <taxon>Ecdysozoa</taxon>
        <taxon>Arthropoda</taxon>
        <taxon>Chelicerata</taxon>
        <taxon>Arachnida</taxon>
        <taxon>Araneae</taxon>
        <taxon>Araneomorphae</taxon>
        <taxon>Entelegynae</taxon>
        <taxon>Eresoidea</taxon>
        <taxon>Eresidae</taxon>
        <taxon>Stegodyphus</taxon>
    </lineage>
</organism>
<feature type="transmembrane region" description="Helical" evidence="5">
    <location>
        <begin position="232"/>
        <end position="253"/>
    </location>
</feature>
<dbReference type="OrthoDB" id="6480183at2759"/>
<dbReference type="InterPro" id="IPR005828">
    <property type="entry name" value="MFS_sugar_transport-like"/>
</dbReference>
<evidence type="ECO:0000256" key="2">
    <source>
        <dbReference type="ARBA" id="ARBA00022692"/>
    </source>
</evidence>
<feature type="transmembrane region" description="Helical" evidence="5">
    <location>
        <begin position="206"/>
        <end position="226"/>
    </location>
</feature>
<dbReference type="AlphaFoldDB" id="A0A087UQA5"/>
<feature type="transmembrane region" description="Helical" evidence="5">
    <location>
        <begin position="474"/>
        <end position="493"/>
    </location>
</feature>
<evidence type="ECO:0000256" key="4">
    <source>
        <dbReference type="ARBA" id="ARBA00023136"/>
    </source>
</evidence>
<evidence type="ECO:0000256" key="1">
    <source>
        <dbReference type="ARBA" id="ARBA00004141"/>
    </source>
</evidence>
<dbReference type="InterPro" id="IPR036259">
    <property type="entry name" value="MFS_trans_sf"/>
</dbReference>
<dbReference type="SUPFAM" id="SSF103473">
    <property type="entry name" value="MFS general substrate transporter"/>
    <property type="match status" value="1"/>
</dbReference>
<keyword evidence="2 5" id="KW-0812">Transmembrane</keyword>
<feature type="non-terminal residue" evidence="7">
    <location>
        <position position="568"/>
    </location>
</feature>
<keyword evidence="8" id="KW-1185">Reference proteome</keyword>
<keyword evidence="3 5" id="KW-1133">Transmembrane helix</keyword>
<dbReference type="GO" id="GO:0016020">
    <property type="term" value="C:membrane"/>
    <property type="evidence" value="ECO:0007669"/>
    <property type="project" value="UniProtKB-SubCell"/>
</dbReference>
<dbReference type="PROSITE" id="PS50850">
    <property type="entry name" value="MFS"/>
    <property type="match status" value="1"/>
</dbReference>